<dbReference type="Proteomes" id="UP000005240">
    <property type="component" value="Unassembled WGS sequence"/>
</dbReference>
<organism evidence="2">
    <name type="scientific">Puccinia triticina (isolate 1-1 / race 1 (BBBD))</name>
    <name type="common">Brown leaf rust fungus</name>
    <dbReference type="NCBI Taxonomy" id="630390"/>
    <lineage>
        <taxon>Eukaryota</taxon>
        <taxon>Fungi</taxon>
        <taxon>Dikarya</taxon>
        <taxon>Basidiomycota</taxon>
        <taxon>Pucciniomycotina</taxon>
        <taxon>Pucciniomycetes</taxon>
        <taxon>Pucciniales</taxon>
        <taxon>Pucciniaceae</taxon>
        <taxon>Puccinia</taxon>
    </lineage>
</organism>
<evidence type="ECO:0000313" key="2">
    <source>
        <dbReference type="EMBL" id="OAV85015.1"/>
    </source>
</evidence>
<protein>
    <submittedName>
        <fullName evidence="2 3">Uncharacterized protein</fullName>
    </submittedName>
</protein>
<dbReference type="EnsemblFungi" id="PTTG_30867-t43_1">
    <property type="protein sequence ID" value="PTTG_30867-t43_1-p1"/>
    <property type="gene ID" value="PTTG_30867"/>
</dbReference>
<feature type="region of interest" description="Disordered" evidence="1">
    <location>
        <begin position="201"/>
        <end position="229"/>
    </location>
</feature>
<feature type="compositionally biased region" description="Polar residues" evidence="1">
    <location>
        <begin position="203"/>
        <end position="229"/>
    </location>
</feature>
<dbReference type="VEuPathDB" id="FungiDB:PTTG_30867"/>
<evidence type="ECO:0000256" key="1">
    <source>
        <dbReference type="SAM" id="MobiDB-lite"/>
    </source>
</evidence>
<name>A0A180FX29_PUCT1</name>
<sequence length="229" mass="26716">MSDKNPTSIKLVTEPLNDSNFATWRLKIINALGFQMLDDYIFEDPKTLEKNEDYKTKKKPATTFIRLHLSEENNHRFVGRNYRTYEPKALWDAINSHYATKLLENVANIWDRLYDIRFSEESMKESINLFRNTFDLLLEVANEKLDKPTLETCWVFLILKRLPTSFKTFRTIRFSNLKEMDDTLELSSFLKDLEAELRRQQEAESTIQGTSNATALAVSSSSNQKRPSG</sequence>
<accession>A0A180FX29</accession>
<evidence type="ECO:0000313" key="4">
    <source>
        <dbReference type="Proteomes" id="UP000005240"/>
    </source>
</evidence>
<dbReference type="EMBL" id="ADAS02008181">
    <property type="protein sequence ID" value="OAV85015.1"/>
    <property type="molecule type" value="Genomic_DNA"/>
</dbReference>
<reference evidence="2" key="1">
    <citation type="submission" date="2009-11" db="EMBL/GenBank/DDBJ databases">
        <authorList>
            <consortium name="The Broad Institute Genome Sequencing Platform"/>
            <person name="Ward D."/>
            <person name="Feldgarden M."/>
            <person name="Earl A."/>
            <person name="Young S.K."/>
            <person name="Zeng Q."/>
            <person name="Koehrsen M."/>
            <person name="Alvarado L."/>
            <person name="Berlin A."/>
            <person name="Bochicchio J."/>
            <person name="Borenstein D."/>
            <person name="Chapman S.B."/>
            <person name="Chen Z."/>
            <person name="Engels R."/>
            <person name="Freedman E."/>
            <person name="Gellesch M."/>
            <person name="Goldberg J."/>
            <person name="Griggs A."/>
            <person name="Gujja S."/>
            <person name="Heilman E."/>
            <person name="Heiman D."/>
            <person name="Hepburn T."/>
            <person name="Howarth C."/>
            <person name="Jen D."/>
            <person name="Larson L."/>
            <person name="Lewis B."/>
            <person name="Mehta T."/>
            <person name="Park D."/>
            <person name="Pearson M."/>
            <person name="Roberts A."/>
            <person name="Saif S."/>
            <person name="Shea T."/>
            <person name="Shenoy N."/>
            <person name="Sisk P."/>
            <person name="Stolte C."/>
            <person name="Sykes S."/>
            <person name="Thomson T."/>
            <person name="Walk T."/>
            <person name="White J."/>
            <person name="Yandava C."/>
            <person name="Izard J."/>
            <person name="Baranova O.V."/>
            <person name="Blanton J.M."/>
            <person name="Tanner A.C."/>
            <person name="Dewhirst F.E."/>
            <person name="Haas B."/>
            <person name="Nusbaum C."/>
            <person name="Birren B."/>
        </authorList>
    </citation>
    <scope>NUCLEOTIDE SEQUENCE [LARGE SCALE GENOMIC DNA]</scope>
    <source>
        <strain evidence="2">1-1 BBBD Race 1</strain>
    </source>
</reference>
<feature type="non-terminal residue" evidence="2">
    <location>
        <position position="229"/>
    </location>
</feature>
<reference evidence="2" key="2">
    <citation type="submission" date="2016-05" db="EMBL/GenBank/DDBJ databases">
        <title>Comparative analysis highlights variable genome content of wheat rusts and divergence of the mating loci.</title>
        <authorList>
            <person name="Cuomo C.A."/>
            <person name="Bakkeren G."/>
            <person name="Szabo L."/>
            <person name="Khalil H."/>
            <person name="Joly D."/>
            <person name="Goldberg J."/>
            <person name="Young S."/>
            <person name="Zeng Q."/>
            <person name="Fellers J."/>
        </authorList>
    </citation>
    <scope>NUCLEOTIDE SEQUENCE [LARGE SCALE GENOMIC DNA]</scope>
    <source>
        <strain evidence="2">1-1 BBBD Race 1</strain>
    </source>
</reference>
<gene>
    <name evidence="2" type="ORF">PTTG_30867</name>
</gene>
<dbReference type="AlphaFoldDB" id="A0A180FX29"/>
<dbReference type="Pfam" id="PF14223">
    <property type="entry name" value="Retrotran_gag_2"/>
    <property type="match status" value="1"/>
</dbReference>
<proteinExistence type="predicted"/>
<keyword evidence="4" id="KW-1185">Reference proteome</keyword>
<reference evidence="3" key="4">
    <citation type="submission" date="2025-05" db="UniProtKB">
        <authorList>
            <consortium name="EnsemblFungi"/>
        </authorList>
    </citation>
    <scope>IDENTIFICATION</scope>
    <source>
        <strain evidence="3">isolate 1-1 / race 1 (BBBD)</strain>
    </source>
</reference>
<evidence type="ECO:0000313" key="3">
    <source>
        <dbReference type="EnsemblFungi" id="PTTG_30867-t43_1-p1"/>
    </source>
</evidence>
<dbReference type="OrthoDB" id="2506593at2759"/>
<reference evidence="3 4" key="3">
    <citation type="journal article" date="2017" name="G3 (Bethesda)">
        <title>Comparative analysis highlights variable genome content of wheat rusts and divergence of the mating loci.</title>
        <authorList>
            <person name="Cuomo C.A."/>
            <person name="Bakkeren G."/>
            <person name="Khalil H.B."/>
            <person name="Panwar V."/>
            <person name="Joly D."/>
            <person name="Linning R."/>
            <person name="Sakthikumar S."/>
            <person name="Song X."/>
            <person name="Adiconis X."/>
            <person name="Fan L."/>
            <person name="Goldberg J.M."/>
            <person name="Levin J.Z."/>
            <person name="Young S."/>
            <person name="Zeng Q."/>
            <person name="Anikster Y."/>
            <person name="Bruce M."/>
            <person name="Wang M."/>
            <person name="Yin C."/>
            <person name="McCallum B."/>
            <person name="Szabo L.J."/>
            <person name="Hulbert S."/>
            <person name="Chen X."/>
            <person name="Fellers J.P."/>
        </authorList>
    </citation>
    <scope>NUCLEOTIDE SEQUENCE</scope>
    <source>
        <strain evidence="3">isolate 1-1 / race 1 (BBBD)</strain>
        <strain evidence="4">Isolate 1-1 / race 1 (BBBD)</strain>
    </source>
</reference>